<dbReference type="GO" id="GO:0015093">
    <property type="term" value="F:ferrous iron transmembrane transporter activity"/>
    <property type="evidence" value="ECO:0007669"/>
    <property type="project" value="TreeGrafter"/>
</dbReference>
<accession>A0A1F5S9C1</accession>
<comment type="subcellular location">
    <subcellularLocation>
        <location evidence="1">Membrane</location>
        <topology evidence="1">Multi-pass membrane protein</topology>
    </subcellularLocation>
</comment>
<name>A0A1F5S9C1_9BACT</name>
<feature type="transmembrane region" description="Helical" evidence="6">
    <location>
        <begin position="240"/>
        <end position="258"/>
    </location>
</feature>
<proteinExistence type="inferred from homology"/>
<dbReference type="AlphaFoldDB" id="A0A1F5S9C1"/>
<feature type="transmembrane region" description="Helical" evidence="6">
    <location>
        <begin position="147"/>
        <end position="165"/>
    </location>
</feature>
<sequence length="268" mass="29265">MLQNFIITFRETLEAALIIGIILSYLARIKQTKYNNVIYIGVAAGIIASIIGALIFTEIAGGFTGRAEQIFEGVTMLIGAALLTTMIFWMMKQKHIASELEHKVSTELNEAHKFGLFLLVFVAVLREGIETVIFLGAASFVSTGNSLTGSLAGIAAAVLLGYAIFVGSMKIDLKKFFNITSVLLILFAAGLVAHGIHEFEEAGIIPIVVEHVWDINSILNENGLVGSMLKGLFGYNGNPSLIEVLSYIIYVISVLIFWKNIERVHKEI</sequence>
<keyword evidence="5 6" id="KW-0472">Membrane</keyword>
<feature type="transmembrane region" description="Helical" evidence="6">
    <location>
        <begin position="38"/>
        <end position="57"/>
    </location>
</feature>
<feature type="transmembrane region" description="Helical" evidence="6">
    <location>
        <begin position="6"/>
        <end position="26"/>
    </location>
</feature>
<reference evidence="7 8" key="1">
    <citation type="journal article" date="2016" name="Nat. Commun.">
        <title>Thousands of microbial genomes shed light on interconnected biogeochemical processes in an aquifer system.</title>
        <authorList>
            <person name="Anantharaman K."/>
            <person name="Brown C.T."/>
            <person name="Hug L.A."/>
            <person name="Sharon I."/>
            <person name="Castelle C.J."/>
            <person name="Probst A.J."/>
            <person name="Thomas B.C."/>
            <person name="Singh A."/>
            <person name="Wilkins M.J."/>
            <person name="Karaoz U."/>
            <person name="Brodie E.L."/>
            <person name="Williams K.H."/>
            <person name="Hubbard S.S."/>
            <person name="Banfield J.F."/>
        </authorList>
    </citation>
    <scope>NUCLEOTIDE SEQUENCE [LARGE SCALE GENOMIC DNA]</scope>
</reference>
<evidence type="ECO:0000256" key="4">
    <source>
        <dbReference type="ARBA" id="ARBA00022989"/>
    </source>
</evidence>
<evidence type="ECO:0000256" key="2">
    <source>
        <dbReference type="ARBA" id="ARBA00008333"/>
    </source>
</evidence>
<evidence type="ECO:0000313" key="8">
    <source>
        <dbReference type="Proteomes" id="UP000176877"/>
    </source>
</evidence>
<comment type="caution">
    <text evidence="7">The sequence shown here is derived from an EMBL/GenBank/DDBJ whole genome shotgun (WGS) entry which is preliminary data.</text>
</comment>
<dbReference type="InterPro" id="IPR004923">
    <property type="entry name" value="FTR1/Fip1/EfeU"/>
</dbReference>
<evidence type="ECO:0000256" key="1">
    <source>
        <dbReference type="ARBA" id="ARBA00004141"/>
    </source>
</evidence>
<dbReference type="Proteomes" id="UP000176877">
    <property type="component" value="Unassembled WGS sequence"/>
</dbReference>
<comment type="similarity">
    <text evidence="2">Belongs to the oxidase-dependent Fe transporter (OFeT) (TC 9.A.10.1) family.</text>
</comment>
<protein>
    <submittedName>
        <fullName evidence="7">High-affinity iron transporter</fullName>
    </submittedName>
</protein>
<feature type="transmembrane region" description="Helical" evidence="6">
    <location>
        <begin position="177"/>
        <end position="196"/>
    </location>
</feature>
<organism evidence="7 8">
    <name type="scientific">Candidatus Falkowbacteria bacterium RIFCSPHIGHO2_02_FULL_42_9</name>
    <dbReference type="NCBI Taxonomy" id="1797986"/>
    <lineage>
        <taxon>Bacteria</taxon>
        <taxon>Candidatus Falkowiibacteriota</taxon>
    </lineage>
</organism>
<gene>
    <name evidence="7" type="ORF">A3D45_01340</name>
</gene>
<dbReference type="EMBL" id="MFFT01000021">
    <property type="protein sequence ID" value="OGF23206.1"/>
    <property type="molecule type" value="Genomic_DNA"/>
</dbReference>
<evidence type="ECO:0000256" key="3">
    <source>
        <dbReference type="ARBA" id="ARBA00022692"/>
    </source>
</evidence>
<feature type="transmembrane region" description="Helical" evidence="6">
    <location>
        <begin position="116"/>
        <end position="141"/>
    </location>
</feature>
<dbReference type="PANTHER" id="PTHR31632:SF2">
    <property type="entry name" value="PLASMA MEMBRANE IRON PERMEASE"/>
    <property type="match status" value="1"/>
</dbReference>
<evidence type="ECO:0000313" key="7">
    <source>
        <dbReference type="EMBL" id="OGF23206.1"/>
    </source>
</evidence>
<dbReference type="Pfam" id="PF03239">
    <property type="entry name" value="FTR1"/>
    <property type="match status" value="1"/>
</dbReference>
<dbReference type="GO" id="GO:0033573">
    <property type="term" value="C:high-affinity iron permease complex"/>
    <property type="evidence" value="ECO:0007669"/>
    <property type="project" value="InterPro"/>
</dbReference>
<evidence type="ECO:0000256" key="6">
    <source>
        <dbReference type="SAM" id="Phobius"/>
    </source>
</evidence>
<dbReference type="PANTHER" id="PTHR31632">
    <property type="entry name" value="IRON TRANSPORTER FTH1"/>
    <property type="match status" value="1"/>
</dbReference>
<keyword evidence="4 6" id="KW-1133">Transmembrane helix</keyword>
<feature type="transmembrane region" description="Helical" evidence="6">
    <location>
        <begin position="69"/>
        <end position="90"/>
    </location>
</feature>
<evidence type="ECO:0000256" key="5">
    <source>
        <dbReference type="ARBA" id="ARBA00023136"/>
    </source>
</evidence>
<keyword evidence="3 6" id="KW-0812">Transmembrane</keyword>